<gene>
    <name evidence="2" type="ORF">A2Y83_00955</name>
</gene>
<keyword evidence="1" id="KW-1133">Transmembrane helix</keyword>
<feature type="transmembrane region" description="Helical" evidence="1">
    <location>
        <begin position="36"/>
        <end position="55"/>
    </location>
</feature>
<keyword evidence="1" id="KW-0812">Transmembrane</keyword>
<dbReference type="Proteomes" id="UP000178323">
    <property type="component" value="Unassembled WGS sequence"/>
</dbReference>
<sequence>MKHFAGIIEDLFHISSVFLIILCVFELFFPKFASPYINLNILLIIAVLSGIITVIKSKI</sequence>
<evidence type="ECO:0000313" key="2">
    <source>
        <dbReference type="EMBL" id="OGF22156.1"/>
    </source>
</evidence>
<reference evidence="2 3" key="1">
    <citation type="journal article" date="2016" name="Nat. Commun.">
        <title>Thousands of microbial genomes shed light on interconnected biogeochemical processes in an aquifer system.</title>
        <authorList>
            <person name="Anantharaman K."/>
            <person name="Brown C.T."/>
            <person name="Hug L.A."/>
            <person name="Sharon I."/>
            <person name="Castelle C.J."/>
            <person name="Probst A.J."/>
            <person name="Thomas B.C."/>
            <person name="Singh A."/>
            <person name="Wilkins M.J."/>
            <person name="Karaoz U."/>
            <person name="Brodie E.L."/>
            <person name="Williams K.H."/>
            <person name="Hubbard S.S."/>
            <person name="Banfield J.F."/>
        </authorList>
    </citation>
    <scope>NUCLEOTIDE SEQUENCE [LARGE SCALE GENOMIC DNA]</scope>
</reference>
<accession>A0A1F5S6A2</accession>
<organism evidence="2 3">
    <name type="scientific">Candidatus Falkowbacteria bacterium RBG_13_39_14</name>
    <dbReference type="NCBI Taxonomy" id="1797985"/>
    <lineage>
        <taxon>Bacteria</taxon>
        <taxon>Candidatus Falkowiibacteriota</taxon>
    </lineage>
</organism>
<dbReference type="STRING" id="1797985.A2Y83_00955"/>
<dbReference type="EMBL" id="MFFS01000038">
    <property type="protein sequence ID" value="OGF22156.1"/>
    <property type="molecule type" value="Genomic_DNA"/>
</dbReference>
<evidence type="ECO:0000256" key="1">
    <source>
        <dbReference type="SAM" id="Phobius"/>
    </source>
</evidence>
<comment type="caution">
    <text evidence="2">The sequence shown here is derived from an EMBL/GenBank/DDBJ whole genome shotgun (WGS) entry which is preliminary data.</text>
</comment>
<feature type="transmembrane region" description="Helical" evidence="1">
    <location>
        <begin position="12"/>
        <end position="30"/>
    </location>
</feature>
<keyword evidence="1" id="KW-0472">Membrane</keyword>
<name>A0A1F5S6A2_9BACT</name>
<proteinExistence type="predicted"/>
<protein>
    <submittedName>
        <fullName evidence="2">Uncharacterized protein</fullName>
    </submittedName>
</protein>
<dbReference type="AlphaFoldDB" id="A0A1F5S6A2"/>
<evidence type="ECO:0000313" key="3">
    <source>
        <dbReference type="Proteomes" id="UP000178323"/>
    </source>
</evidence>